<reference evidence="1 2" key="1">
    <citation type="submission" date="2020-04" db="EMBL/GenBank/DDBJ databases">
        <title>Paraburkholderia sp. RP-4-7 isolated from soil.</title>
        <authorList>
            <person name="Dahal R.H."/>
        </authorList>
    </citation>
    <scope>NUCLEOTIDE SEQUENCE [LARGE SCALE GENOMIC DNA]</scope>
    <source>
        <strain evidence="1 2">RP-4-7</strain>
    </source>
</reference>
<keyword evidence="2" id="KW-1185">Reference proteome</keyword>
<dbReference type="AlphaFoldDB" id="A0A848IJD8"/>
<dbReference type="EMBL" id="JABBGJ010000039">
    <property type="protein sequence ID" value="NMM02412.1"/>
    <property type="molecule type" value="Genomic_DNA"/>
</dbReference>
<proteinExistence type="predicted"/>
<evidence type="ECO:0000313" key="2">
    <source>
        <dbReference type="Proteomes" id="UP000544134"/>
    </source>
</evidence>
<dbReference type="Proteomes" id="UP000544134">
    <property type="component" value="Unassembled WGS sequence"/>
</dbReference>
<dbReference type="RefSeq" id="WP_169489202.1">
    <property type="nucleotide sequence ID" value="NZ_JABBGJ010000039.1"/>
</dbReference>
<protein>
    <submittedName>
        <fullName evidence="1">Uncharacterized protein</fullName>
    </submittedName>
</protein>
<gene>
    <name evidence="1" type="ORF">HHL24_31380</name>
</gene>
<accession>A0A848IJD8</accession>
<comment type="caution">
    <text evidence="1">The sequence shown here is derived from an EMBL/GenBank/DDBJ whole genome shotgun (WGS) entry which is preliminary data.</text>
</comment>
<organism evidence="1 2">
    <name type="scientific">Paraburkholderia polaris</name>
    <dbReference type="NCBI Taxonomy" id="2728848"/>
    <lineage>
        <taxon>Bacteria</taxon>
        <taxon>Pseudomonadati</taxon>
        <taxon>Pseudomonadota</taxon>
        <taxon>Betaproteobacteria</taxon>
        <taxon>Burkholderiales</taxon>
        <taxon>Burkholderiaceae</taxon>
        <taxon>Paraburkholderia</taxon>
    </lineage>
</organism>
<evidence type="ECO:0000313" key="1">
    <source>
        <dbReference type="EMBL" id="NMM02412.1"/>
    </source>
</evidence>
<sequence>MRSQQNFGKLAQRMEPKRHIDDLIVSAELRQQLEEIMVAAGDSSHIVSATHVELALKRELAKIGRLMV</sequence>
<name>A0A848IJD8_9BURK</name>